<dbReference type="SUPFAM" id="SSF48371">
    <property type="entry name" value="ARM repeat"/>
    <property type="match status" value="1"/>
</dbReference>
<organism evidence="1 2">
    <name type="scientific">Diversispora epigaea</name>
    <dbReference type="NCBI Taxonomy" id="1348612"/>
    <lineage>
        <taxon>Eukaryota</taxon>
        <taxon>Fungi</taxon>
        <taxon>Fungi incertae sedis</taxon>
        <taxon>Mucoromycota</taxon>
        <taxon>Glomeromycotina</taxon>
        <taxon>Glomeromycetes</taxon>
        <taxon>Diversisporales</taxon>
        <taxon>Diversisporaceae</taxon>
        <taxon>Diversispora</taxon>
    </lineage>
</organism>
<dbReference type="GO" id="GO:0043248">
    <property type="term" value="P:proteasome assembly"/>
    <property type="evidence" value="ECO:0007669"/>
    <property type="project" value="InterPro"/>
</dbReference>
<evidence type="ECO:0008006" key="3">
    <source>
        <dbReference type="Google" id="ProtNLM"/>
    </source>
</evidence>
<dbReference type="EMBL" id="PQFF01000135">
    <property type="protein sequence ID" value="RHZ79566.1"/>
    <property type="molecule type" value="Genomic_DNA"/>
</dbReference>
<dbReference type="PANTHER" id="PTHR13554:SF10">
    <property type="entry name" value="26S PROTEASOME NON-ATPASE REGULATORY SUBUNIT 5"/>
    <property type="match status" value="1"/>
</dbReference>
<evidence type="ECO:0000313" key="2">
    <source>
        <dbReference type="Proteomes" id="UP000266861"/>
    </source>
</evidence>
<proteinExistence type="predicted"/>
<dbReference type="InterPro" id="IPR016024">
    <property type="entry name" value="ARM-type_fold"/>
</dbReference>
<sequence length="513" mass="57172">MVSTNNSDIDVVKNFLHTPESIETSELVTALGIMNISLDGSNFEQKMQNILSVIPLTSIFTLLGSVNKAVTSVTCKILDKLLRPMNYKDINSSGLEEYLIIGLQFDSPEVRILSLHQIEKSLESEEAIQDLIKSPLFPKALECLGYDDIPTSTKVSDFFIKLANTSDSGLQALFNSESVAILKRLSEGNETIKFRVFDLIARISTSSSEAFQLCISTGALDSITSELNSDDLLVRLNAVETFSKIIQSKSGYYFLERSGIIKSLVDYLTQDDDKDIVLVLVKSASLKFFGKLSEIEEVDFSEVENKYKILTQLDAHLLSDNLELKTTTISVIGMIGHNPLGLKLLYNCTSPNILSHFMDLYHSSTGEVKLICMQTISCLIGTSDSSTDEIDNITEQIYQQIGGYPTPLKTLMINAKVTIEEVRIANFAIMQEIASHPWGKIEMSRSKEFIDYVLNRTTESTHKGKEWKYSIVQNLHSNSGTLIAPNVLERLRKYLSEGPFYVRTTTIVALESG</sequence>
<dbReference type="Gene3D" id="1.25.10.10">
    <property type="entry name" value="Leucine-rich Repeat Variant"/>
    <property type="match status" value="1"/>
</dbReference>
<accession>A0A397J0M8</accession>
<name>A0A397J0M8_9GLOM</name>
<dbReference type="InterPro" id="IPR019538">
    <property type="entry name" value="PSMD5"/>
</dbReference>
<protein>
    <recommendedName>
        <fullName evidence="3">26S proteasome non-ATPase regulatory subunit 5</fullName>
    </recommendedName>
</protein>
<dbReference type="AlphaFoldDB" id="A0A397J0M8"/>
<dbReference type="Proteomes" id="UP000266861">
    <property type="component" value="Unassembled WGS sequence"/>
</dbReference>
<dbReference type="GO" id="GO:0005829">
    <property type="term" value="C:cytosol"/>
    <property type="evidence" value="ECO:0007669"/>
    <property type="project" value="TreeGrafter"/>
</dbReference>
<gene>
    <name evidence="1" type="ORF">Glove_144g76</name>
</gene>
<dbReference type="PANTHER" id="PTHR13554">
    <property type="entry name" value="26S PROTEASOME NON-ATPASE REGULATORY SUBUNIT 5-RELATED"/>
    <property type="match status" value="1"/>
</dbReference>
<evidence type="ECO:0000313" key="1">
    <source>
        <dbReference type="EMBL" id="RHZ79566.1"/>
    </source>
</evidence>
<reference evidence="1 2" key="1">
    <citation type="submission" date="2018-08" db="EMBL/GenBank/DDBJ databases">
        <title>Genome and evolution of the arbuscular mycorrhizal fungus Diversispora epigaea (formerly Glomus versiforme) and its bacterial endosymbionts.</title>
        <authorList>
            <person name="Sun X."/>
            <person name="Fei Z."/>
            <person name="Harrison M."/>
        </authorList>
    </citation>
    <scope>NUCLEOTIDE SEQUENCE [LARGE SCALE GENOMIC DNA]</scope>
    <source>
        <strain evidence="1 2">IT104</strain>
    </source>
</reference>
<dbReference type="Pfam" id="PF10508">
    <property type="entry name" value="Proteasom_PSMB"/>
    <property type="match status" value="1"/>
</dbReference>
<dbReference type="STRING" id="1348612.A0A397J0M8"/>
<dbReference type="OrthoDB" id="10250600at2759"/>
<dbReference type="InterPro" id="IPR011989">
    <property type="entry name" value="ARM-like"/>
</dbReference>
<comment type="caution">
    <text evidence="1">The sequence shown here is derived from an EMBL/GenBank/DDBJ whole genome shotgun (WGS) entry which is preliminary data.</text>
</comment>
<keyword evidence="2" id="KW-1185">Reference proteome</keyword>